<keyword evidence="1" id="KW-1133">Transmembrane helix</keyword>
<feature type="transmembrane region" description="Helical" evidence="1">
    <location>
        <begin position="164"/>
        <end position="184"/>
    </location>
</feature>
<evidence type="ECO:0000313" key="3">
    <source>
        <dbReference type="Proteomes" id="UP000886520"/>
    </source>
</evidence>
<dbReference type="AlphaFoldDB" id="A0A9D4UAQ8"/>
<organism evidence="2 3">
    <name type="scientific">Adiantum capillus-veneris</name>
    <name type="common">Maidenhair fern</name>
    <dbReference type="NCBI Taxonomy" id="13818"/>
    <lineage>
        <taxon>Eukaryota</taxon>
        <taxon>Viridiplantae</taxon>
        <taxon>Streptophyta</taxon>
        <taxon>Embryophyta</taxon>
        <taxon>Tracheophyta</taxon>
        <taxon>Polypodiopsida</taxon>
        <taxon>Polypodiidae</taxon>
        <taxon>Polypodiales</taxon>
        <taxon>Pteridineae</taxon>
        <taxon>Pteridaceae</taxon>
        <taxon>Vittarioideae</taxon>
        <taxon>Adiantum</taxon>
    </lineage>
</organism>
<evidence type="ECO:0000313" key="2">
    <source>
        <dbReference type="EMBL" id="KAI5063734.1"/>
    </source>
</evidence>
<keyword evidence="1" id="KW-0812">Transmembrane</keyword>
<evidence type="ECO:0000256" key="1">
    <source>
        <dbReference type="SAM" id="Phobius"/>
    </source>
</evidence>
<dbReference type="PANTHER" id="PTHR36490">
    <property type="entry name" value="STRESS ENHANCED PROTEIN 2, CHLOROPLASTIC"/>
    <property type="match status" value="1"/>
</dbReference>
<dbReference type="EMBL" id="JABFUD020000021">
    <property type="protein sequence ID" value="KAI5063734.1"/>
    <property type="molecule type" value="Genomic_DNA"/>
</dbReference>
<sequence length="218" mass="23365">MTSSFLKPSLLSGASSGLARPKHTIAKEQALAFVSKLSARSFVSFTRGIVSMAAEGSEASASSDSKSQGEIAAPLLSSSKVTLPPRMCSLREFGEGMVAVDSDAKVSNFFELLAANIELSYKVQDWEILSGRLAMMVFASAVLIEAITGNSVFEKMDPQRVLEIFGAIFASVFVAAGFAIALQAKTRVAYTVSKGYENMMNSLIDNVFDSLLFDREDS</sequence>
<comment type="caution">
    <text evidence="2">The sequence shown here is derived from an EMBL/GenBank/DDBJ whole genome shotgun (WGS) entry which is preliminary data.</text>
</comment>
<dbReference type="Proteomes" id="UP000886520">
    <property type="component" value="Chromosome 21"/>
</dbReference>
<gene>
    <name evidence="2" type="ORF">GOP47_0022281</name>
</gene>
<dbReference type="SUPFAM" id="SSF103511">
    <property type="entry name" value="Chlorophyll a-b binding protein"/>
    <property type="match status" value="1"/>
</dbReference>
<keyword evidence="1" id="KW-0472">Membrane</keyword>
<dbReference type="OrthoDB" id="1937750at2759"/>
<feature type="transmembrane region" description="Helical" evidence="1">
    <location>
        <begin position="133"/>
        <end position="152"/>
    </location>
</feature>
<accession>A0A9D4UAQ8</accession>
<keyword evidence="3" id="KW-1185">Reference proteome</keyword>
<dbReference type="PANTHER" id="PTHR36490:SF1">
    <property type="entry name" value="STRESS ENHANCED PROTEIN 2, CHLOROPLASTIC"/>
    <property type="match status" value="1"/>
</dbReference>
<dbReference type="GO" id="GO:0071486">
    <property type="term" value="P:cellular response to high light intensity"/>
    <property type="evidence" value="ECO:0007669"/>
    <property type="project" value="InterPro"/>
</dbReference>
<proteinExistence type="predicted"/>
<reference evidence="2" key="1">
    <citation type="submission" date="2021-01" db="EMBL/GenBank/DDBJ databases">
        <title>Adiantum capillus-veneris genome.</title>
        <authorList>
            <person name="Fang Y."/>
            <person name="Liao Q."/>
        </authorList>
    </citation>
    <scope>NUCLEOTIDE SEQUENCE</scope>
    <source>
        <strain evidence="2">H3</strain>
        <tissue evidence="2">Leaf</tissue>
    </source>
</reference>
<protein>
    <submittedName>
        <fullName evidence="2">Uncharacterized protein</fullName>
    </submittedName>
</protein>
<name>A0A9D4UAQ8_ADICA</name>
<dbReference type="InterPro" id="IPR044971">
    <property type="entry name" value="SEP2"/>
</dbReference>